<evidence type="ECO:0000313" key="6">
    <source>
        <dbReference type="Proteomes" id="UP000276634"/>
    </source>
</evidence>
<reference evidence="5 6" key="1">
    <citation type="submission" date="2018-11" db="EMBL/GenBank/DDBJ databases">
        <title>Genomic Encyclopedia of Type Strains, Phase IV (KMG-IV): sequencing the most valuable type-strain genomes for metagenomic binning, comparative biology and taxonomic classification.</title>
        <authorList>
            <person name="Goeker M."/>
        </authorList>
    </citation>
    <scope>NUCLEOTIDE SEQUENCE [LARGE SCALE GENOMIC DNA]</scope>
    <source>
        <strain evidence="5 6">DSM 100275</strain>
    </source>
</reference>
<feature type="domain" description="Rhodanese" evidence="4">
    <location>
        <begin position="160"/>
        <end position="271"/>
    </location>
</feature>
<dbReference type="PANTHER" id="PTHR11364">
    <property type="entry name" value="THIOSULFATE SULFERTANSFERASE"/>
    <property type="match status" value="1"/>
</dbReference>
<dbReference type="InterPro" id="IPR036873">
    <property type="entry name" value="Rhodanese-like_dom_sf"/>
</dbReference>
<evidence type="ECO:0000313" key="5">
    <source>
        <dbReference type="EMBL" id="ROR34152.1"/>
    </source>
</evidence>
<evidence type="ECO:0000256" key="2">
    <source>
        <dbReference type="ARBA" id="ARBA00022737"/>
    </source>
</evidence>
<dbReference type="Gene3D" id="3.40.250.10">
    <property type="entry name" value="Rhodanese-like domain"/>
    <property type="match status" value="2"/>
</dbReference>
<comment type="caution">
    <text evidence="5">The sequence shown here is derived from an EMBL/GenBank/DDBJ whole genome shotgun (WGS) entry which is preliminary data.</text>
</comment>
<dbReference type="SMART" id="SM00450">
    <property type="entry name" value="RHOD"/>
    <property type="match status" value="2"/>
</dbReference>
<name>A0A3N1Y972_9GAMM</name>
<organism evidence="5 6">
    <name type="scientific">Inmirania thermothiophila</name>
    <dbReference type="NCBI Taxonomy" id="1750597"/>
    <lineage>
        <taxon>Bacteria</taxon>
        <taxon>Pseudomonadati</taxon>
        <taxon>Pseudomonadota</taxon>
        <taxon>Gammaproteobacteria</taxon>
        <taxon>Chromatiales</taxon>
        <taxon>Ectothiorhodospiraceae</taxon>
        <taxon>Inmirania</taxon>
    </lineage>
</organism>
<dbReference type="AlphaFoldDB" id="A0A3N1Y972"/>
<dbReference type="Pfam" id="PF00581">
    <property type="entry name" value="Rhodanese"/>
    <property type="match status" value="2"/>
</dbReference>
<evidence type="ECO:0000256" key="1">
    <source>
        <dbReference type="ARBA" id="ARBA00022679"/>
    </source>
</evidence>
<dbReference type="SUPFAM" id="SSF52821">
    <property type="entry name" value="Rhodanese/Cell cycle control phosphatase"/>
    <property type="match status" value="2"/>
</dbReference>
<keyword evidence="5" id="KW-0670">Pyruvate</keyword>
<sequence>MRPLTDAATLAARLGDPGWVVVDCRFRLDAPEAGEAAWREGHIPGAVYAHLERDLSGPVTAASGRHPLPAPGPLMARLGAWGIGPGTTVVAYDDAGGAFAARLWWLLRWLGHRRVAVLDGGLAAWLAAGGGLARDRGAVRPCRFEGRPGGMPTVDAEAVRAGGWCLVDARAPERYRGEEEPIDPVAGHIPGAVNLPFTGNLDRAGRFLPPAALARRFAALGAAPQRVVHYCGSGVTACHNLLAMELAGLAGARLYPGSWSEWIRDPARAVARGPAP</sequence>
<evidence type="ECO:0000256" key="3">
    <source>
        <dbReference type="RuleBase" id="RU000507"/>
    </source>
</evidence>
<dbReference type="InterPro" id="IPR045078">
    <property type="entry name" value="TST/MPST-like"/>
</dbReference>
<dbReference type="InterPro" id="IPR001763">
    <property type="entry name" value="Rhodanese-like_dom"/>
</dbReference>
<accession>A0A3N1Y972</accession>
<dbReference type="PROSITE" id="PS50206">
    <property type="entry name" value="RHODANESE_3"/>
    <property type="match status" value="2"/>
</dbReference>
<keyword evidence="6" id="KW-1185">Reference proteome</keyword>
<dbReference type="PROSITE" id="PS00683">
    <property type="entry name" value="RHODANESE_2"/>
    <property type="match status" value="1"/>
</dbReference>
<gene>
    <name evidence="5" type="ORF">EDC57_0047</name>
</gene>
<proteinExistence type="predicted"/>
<dbReference type="RefSeq" id="WP_123399089.1">
    <property type="nucleotide sequence ID" value="NZ_RJVI01000001.1"/>
</dbReference>
<dbReference type="Proteomes" id="UP000276634">
    <property type="component" value="Unassembled WGS sequence"/>
</dbReference>
<keyword evidence="2" id="KW-0677">Repeat</keyword>
<dbReference type="GO" id="GO:0004792">
    <property type="term" value="F:thiosulfate-cyanide sulfurtransferase activity"/>
    <property type="evidence" value="ECO:0007669"/>
    <property type="project" value="InterPro"/>
</dbReference>
<dbReference type="InterPro" id="IPR001307">
    <property type="entry name" value="Thiosulphate_STrfase_CS"/>
</dbReference>
<evidence type="ECO:0000259" key="4">
    <source>
        <dbReference type="PROSITE" id="PS50206"/>
    </source>
</evidence>
<dbReference type="CDD" id="cd01449">
    <property type="entry name" value="TST_Repeat_2"/>
    <property type="match status" value="1"/>
</dbReference>
<feature type="domain" description="Rhodanese" evidence="4">
    <location>
        <begin position="15"/>
        <end position="134"/>
    </location>
</feature>
<dbReference type="EMBL" id="RJVI01000001">
    <property type="protein sequence ID" value="ROR34152.1"/>
    <property type="molecule type" value="Genomic_DNA"/>
</dbReference>
<keyword evidence="1 3" id="KW-0808">Transferase</keyword>
<dbReference type="CDD" id="cd01448">
    <property type="entry name" value="TST_Repeat_1"/>
    <property type="match status" value="1"/>
</dbReference>
<dbReference type="PANTHER" id="PTHR11364:SF27">
    <property type="entry name" value="SULFURTRANSFERASE"/>
    <property type="match status" value="1"/>
</dbReference>
<protein>
    <recommendedName>
        <fullName evidence="3">Sulfurtransferase</fullName>
    </recommendedName>
</protein>
<dbReference type="OrthoDB" id="9781034at2"/>